<dbReference type="Proteomes" id="UP001168528">
    <property type="component" value="Unassembled WGS sequence"/>
</dbReference>
<protein>
    <submittedName>
        <fullName evidence="1">Uncharacterized protein</fullName>
    </submittedName>
</protein>
<evidence type="ECO:0000313" key="2">
    <source>
        <dbReference type="Proteomes" id="UP001168528"/>
    </source>
</evidence>
<reference evidence="1" key="1">
    <citation type="submission" date="2023-07" db="EMBL/GenBank/DDBJ databases">
        <title>The genome sequence of Rhodocytophaga aerolata KACC 12507.</title>
        <authorList>
            <person name="Zhang X."/>
        </authorList>
    </citation>
    <scope>NUCLEOTIDE SEQUENCE</scope>
    <source>
        <strain evidence="1">KACC 12507</strain>
    </source>
</reference>
<dbReference type="RefSeq" id="WP_302037791.1">
    <property type="nucleotide sequence ID" value="NZ_JAUKPO010000005.1"/>
</dbReference>
<keyword evidence="2" id="KW-1185">Reference proteome</keyword>
<organism evidence="1 2">
    <name type="scientific">Rhodocytophaga aerolata</name>
    <dbReference type="NCBI Taxonomy" id="455078"/>
    <lineage>
        <taxon>Bacteria</taxon>
        <taxon>Pseudomonadati</taxon>
        <taxon>Bacteroidota</taxon>
        <taxon>Cytophagia</taxon>
        <taxon>Cytophagales</taxon>
        <taxon>Rhodocytophagaceae</taxon>
        <taxon>Rhodocytophaga</taxon>
    </lineage>
</organism>
<accession>A0ABT8R4Y0</accession>
<evidence type="ECO:0000313" key="1">
    <source>
        <dbReference type="EMBL" id="MDO1446989.1"/>
    </source>
</evidence>
<name>A0ABT8R4Y0_9BACT</name>
<gene>
    <name evidence="1" type="ORF">Q0590_12040</name>
</gene>
<sequence>MITYFQFLLLSLQQKKQYLTEKATFLLSYTTHANELHLYAVNDFFVEMHLNEQKQVTEIISFKGLNRLEQHIEQVSLAQLHGLGVIGGHSEK</sequence>
<comment type="caution">
    <text evidence="1">The sequence shown here is derived from an EMBL/GenBank/DDBJ whole genome shotgun (WGS) entry which is preliminary data.</text>
</comment>
<proteinExistence type="predicted"/>
<dbReference type="EMBL" id="JAUKPO010000005">
    <property type="protein sequence ID" value="MDO1446989.1"/>
    <property type="molecule type" value="Genomic_DNA"/>
</dbReference>